<protein>
    <submittedName>
        <fullName evidence="3">GIY-YIG nuclease family protein</fullName>
    </submittedName>
</protein>
<evidence type="ECO:0000313" key="3">
    <source>
        <dbReference type="EMBL" id="MDY3561891.1"/>
    </source>
</evidence>
<reference evidence="4" key="1">
    <citation type="journal article" date="2023" name="Mar. Drugs">
        <title>Gemmata algarum, a Novel Planctomycete Isolated from an Algal Mat, Displays Antimicrobial Activity.</title>
        <authorList>
            <person name="Kumar G."/>
            <person name="Kallscheuer N."/>
            <person name="Kashif M."/>
            <person name="Ahamad S."/>
            <person name="Jagadeeshwari U."/>
            <person name="Pannikurungottu S."/>
            <person name="Haufschild T."/>
            <person name="Kabuu M."/>
            <person name="Sasikala C."/>
            <person name="Jogler C."/>
            <person name="Ramana C."/>
        </authorList>
    </citation>
    <scope>NUCLEOTIDE SEQUENCE [LARGE SCALE GENOMIC DNA]</scope>
    <source>
        <strain evidence="4">JC673</strain>
    </source>
</reference>
<proteinExistence type="predicted"/>
<sequence>MFAVALIVLALAGGSTATYFLMDAPRREALKRLAAVLRDREDLEADREELEIALRAHEQRSRQLAAAVAANDRRAADLGTREAALERRVISYNDLTAENQLLRTELKNAAVHAAYLEQVQHASRSGASSAADQRDRLGRLYFEEIASAARRQVGPTTFATAVQRVQAAARQVRADGVGLTLEEEDAAQTALHKQFERVTRAQVEREVQARLRDQAREEQARQREAEELARQAEQAERERAAVAAALERALTDVAGRHATEVEQLRAQLAEAEAKSQRAKSLAQQTRNGHVYVISNIGSFGPDVFKIGMTRRKEPQHRVDELGDASVPFPFDVHMMIRCDDAPALEAALHQTFRDHRVNRVNLRKEFFRVPIEDIATAVRAHHGEVEYMADPEALEYLNSRSATEAELQVIEQAHARAEAALPVAADD</sequence>
<keyword evidence="1" id="KW-0175">Coiled coil</keyword>
<dbReference type="Proteomes" id="UP001272242">
    <property type="component" value="Unassembled WGS sequence"/>
</dbReference>
<organism evidence="3 4">
    <name type="scientific">Gemmata algarum</name>
    <dbReference type="NCBI Taxonomy" id="2975278"/>
    <lineage>
        <taxon>Bacteria</taxon>
        <taxon>Pseudomonadati</taxon>
        <taxon>Planctomycetota</taxon>
        <taxon>Planctomycetia</taxon>
        <taxon>Gemmatales</taxon>
        <taxon>Gemmataceae</taxon>
        <taxon>Gemmata</taxon>
    </lineage>
</organism>
<gene>
    <name evidence="3" type="ORF">R5W23_003320</name>
</gene>
<dbReference type="InterPro" id="IPR018306">
    <property type="entry name" value="Phage_T5_Orf172_DNA-bd"/>
</dbReference>
<keyword evidence="4" id="KW-1185">Reference proteome</keyword>
<evidence type="ECO:0000259" key="2">
    <source>
        <dbReference type="SMART" id="SM00974"/>
    </source>
</evidence>
<feature type="coiled-coil region" evidence="1">
    <location>
        <begin position="26"/>
        <end position="67"/>
    </location>
</feature>
<name>A0ABU5F2T3_9BACT</name>
<dbReference type="Pfam" id="PF13455">
    <property type="entry name" value="MUG113"/>
    <property type="match status" value="1"/>
</dbReference>
<dbReference type="EMBL" id="JAXBLV010000201">
    <property type="protein sequence ID" value="MDY3561891.1"/>
    <property type="molecule type" value="Genomic_DNA"/>
</dbReference>
<evidence type="ECO:0000313" key="4">
    <source>
        <dbReference type="Proteomes" id="UP001272242"/>
    </source>
</evidence>
<dbReference type="RefSeq" id="WP_320688235.1">
    <property type="nucleotide sequence ID" value="NZ_JAXBLV010000201.1"/>
</dbReference>
<dbReference type="SMART" id="SM00974">
    <property type="entry name" value="T5orf172"/>
    <property type="match status" value="1"/>
</dbReference>
<comment type="caution">
    <text evidence="3">The sequence shown here is derived from an EMBL/GenBank/DDBJ whole genome shotgun (WGS) entry which is preliminary data.</text>
</comment>
<feature type="domain" description="Bacteriophage T5 Orf172 DNA-binding" evidence="2">
    <location>
        <begin position="298"/>
        <end position="381"/>
    </location>
</feature>
<accession>A0ABU5F2T3</accession>
<feature type="coiled-coil region" evidence="1">
    <location>
        <begin position="208"/>
        <end position="281"/>
    </location>
</feature>
<evidence type="ECO:0000256" key="1">
    <source>
        <dbReference type="SAM" id="Coils"/>
    </source>
</evidence>